<dbReference type="AlphaFoldDB" id="A0A914Q989"/>
<dbReference type="Pfam" id="PF00059">
    <property type="entry name" value="Lectin_C"/>
    <property type="match status" value="1"/>
</dbReference>
<name>A0A914Q989_9BILA</name>
<protein>
    <submittedName>
        <fullName evidence="5">Uncharacterized protein</fullName>
    </submittedName>
</protein>
<feature type="disulfide bond" evidence="1">
    <location>
        <begin position="110"/>
        <end position="144"/>
    </location>
</feature>
<dbReference type="InterPro" id="IPR003582">
    <property type="entry name" value="ShKT_dom"/>
</dbReference>
<evidence type="ECO:0000259" key="3">
    <source>
        <dbReference type="PROSITE" id="PS51670"/>
    </source>
</evidence>
<proteinExistence type="predicted"/>
<dbReference type="SUPFAM" id="SSF56436">
    <property type="entry name" value="C-type lectin-like"/>
    <property type="match status" value="1"/>
</dbReference>
<dbReference type="InterPro" id="IPR016187">
    <property type="entry name" value="CTDL_fold"/>
</dbReference>
<accession>A0A914Q989</accession>
<organism evidence="4 5">
    <name type="scientific">Panagrolaimus davidi</name>
    <dbReference type="NCBI Taxonomy" id="227884"/>
    <lineage>
        <taxon>Eukaryota</taxon>
        <taxon>Metazoa</taxon>
        <taxon>Ecdysozoa</taxon>
        <taxon>Nematoda</taxon>
        <taxon>Chromadorea</taxon>
        <taxon>Rhabditida</taxon>
        <taxon>Tylenchina</taxon>
        <taxon>Panagrolaimomorpha</taxon>
        <taxon>Panagrolaimoidea</taxon>
        <taxon>Panagrolaimidae</taxon>
        <taxon>Panagrolaimus</taxon>
    </lineage>
</organism>
<feature type="domain" description="C-type lectin" evidence="2">
    <location>
        <begin position="1"/>
        <end position="80"/>
    </location>
</feature>
<evidence type="ECO:0000313" key="5">
    <source>
        <dbReference type="WBParaSite" id="PDA_v2.g28072.t1"/>
    </source>
</evidence>
<dbReference type="WBParaSite" id="PDA_v2.g28072.t1">
    <property type="protein sequence ID" value="PDA_v2.g28072.t1"/>
    <property type="gene ID" value="PDA_v2.g28072"/>
</dbReference>
<dbReference type="Proteomes" id="UP000887578">
    <property type="component" value="Unplaced"/>
</dbReference>
<dbReference type="PROSITE" id="PS50041">
    <property type="entry name" value="C_TYPE_LECTIN_2"/>
    <property type="match status" value="1"/>
</dbReference>
<keyword evidence="4" id="KW-1185">Reference proteome</keyword>
<reference evidence="5" key="1">
    <citation type="submission" date="2022-11" db="UniProtKB">
        <authorList>
            <consortium name="WormBaseParasite"/>
        </authorList>
    </citation>
    <scope>IDENTIFICATION</scope>
</reference>
<dbReference type="Gene3D" id="3.10.100.10">
    <property type="entry name" value="Mannose-Binding Protein A, subunit A"/>
    <property type="match status" value="1"/>
</dbReference>
<dbReference type="PROSITE" id="PS51670">
    <property type="entry name" value="SHKT"/>
    <property type="match status" value="2"/>
</dbReference>
<evidence type="ECO:0000256" key="1">
    <source>
        <dbReference type="PROSITE-ProRule" id="PRU01005"/>
    </source>
</evidence>
<dbReference type="Pfam" id="PF01549">
    <property type="entry name" value="ShK"/>
    <property type="match status" value="2"/>
</dbReference>
<keyword evidence="1" id="KW-1015">Disulfide bond</keyword>
<dbReference type="InterPro" id="IPR001304">
    <property type="entry name" value="C-type_lectin-like"/>
</dbReference>
<dbReference type="PANTHER" id="PTHR21724:SF108">
    <property type="entry name" value="SHKT DOMAIN-CONTAINING PROTEIN"/>
    <property type="match status" value="1"/>
</dbReference>
<feature type="domain" description="ShKT" evidence="3">
    <location>
        <begin position="110"/>
        <end position="144"/>
    </location>
</feature>
<sequence>MKIAGEGNSSFTGSTMSDFWIGAKRPTNQNNWTWTDGTPFDFAEWQDGGSGNGQACAAVLLTTGRWNARDCGQLKPYICESSEVSESTTSAVPGSTARSTTATGSTAAPCVDRITDCQKYLAQCTDPNYQDLMYKKCRKTCNLCNACLDTDERCKKWASNGFCTNPFYQQIWSECRKSCGFCT</sequence>
<evidence type="ECO:0000259" key="2">
    <source>
        <dbReference type="PROSITE" id="PS50041"/>
    </source>
</evidence>
<comment type="caution">
    <text evidence="1">Lacks conserved residue(s) required for the propagation of feature annotation.</text>
</comment>
<evidence type="ECO:0000313" key="4">
    <source>
        <dbReference type="Proteomes" id="UP000887578"/>
    </source>
</evidence>
<dbReference type="InterPro" id="IPR016186">
    <property type="entry name" value="C-type_lectin-like/link_sf"/>
</dbReference>
<dbReference type="PANTHER" id="PTHR21724">
    <property type="entry name" value="SHKT DOMAIN-CONTAINING PROTEIN"/>
    <property type="match status" value="1"/>
</dbReference>
<dbReference type="Gene3D" id="1.10.10.1940">
    <property type="match status" value="2"/>
</dbReference>
<feature type="domain" description="ShKT" evidence="3">
    <location>
        <begin position="147"/>
        <end position="182"/>
    </location>
</feature>
<dbReference type="SMART" id="SM00254">
    <property type="entry name" value="ShKT"/>
    <property type="match status" value="2"/>
</dbReference>